<dbReference type="PANTHER" id="PTHR33744:SF17">
    <property type="entry name" value="CONSERVED PROTEIN"/>
    <property type="match status" value="1"/>
</dbReference>
<evidence type="ECO:0000313" key="5">
    <source>
        <dbReference type="Proteomes" id="UP000502345"/>
    </source>
</evidence>
<accession>A0A6G9CZI9</accession>
<feature type="domain" description="CdaR GGDEF-like" evidence="3">
    <location>
        <begin position="292"/>
        <end position="415"/>
    </location>
</feature>
<evidence type="ECO:0000256" key="1">
    <source>
        <dbReference type="ARBA" id="ARBA00006754"/>
    </source>
</evidence>
<dbReference type="AlphaFoldDB" id="A0A6G9CZI9"/>
<reference evidence="4 5" key="1">
    <citation type="submission" date="2020-03" db="EMBL/GenBank/DDBJ databases">
        <title>Screen low temperature-resistant strains for efficient degradation of petroleum hydrocarbons under the low temperature.</title>
        <authorList>
            <person name="Wang Y."/>
            <person name="Chen J."/>
        </authorList>
    </citation>
    <scope>NUCLEOTIDE SEQUENCE [LARGE SCALE GENOMIC DNA]</scope>
    <source>
        <strain evidence="4 5">KB1</strain>
    </source>
</reference>
<evidence type="ECO:0000313" key="4">
    <source>
        <dbReference type="EMBL" id="QIP42465.1"/>
    </source>
</evidence>
<dbReference type="PANTHER" id="PTHR33744">
    <property type="entry name" value="CARBOHYDRATE DIACID REGULATOR"/>
    <property type="match status" value="1"/>
</dbReference>
<dbReference type="EMBL" id="CP050124">
    <property type="protein sequence ID" value="QIP42465.1"/>
    <property type="molecule type" value="Genomic_DNA"/>
</dbReference>
<dbReference type="Pfam" id="PF13556">
    <property type="entry name" value="HTH_30"/>
    <property type="match status" value="1"/>
</dbReference>
<protein>
    <submittedName>
        <fullName evidence="4">CdaR family transcriptional regulator</fullName>
    </submittedName>
</protein>
<dbReference type="Proteomes" id="UP000502345">
    <property type="component" value="Chromosome"/>
</dbReference>
<proteinExistence type="inferred from homology"/>
<dbReference type="Pfam" id="PF17853">
    <property type="entry name" value="GGDEF_2"/>
    <property type="match status" value="1"/>
</dbReference>
<dbReference type="InterPro" id="IPR041522">
    <property type="entry name" value="CdaR_GGDEF"/>
</dbReference>
<sequence>MVVTTPTGVSIVDIVDRLGMTFLSGGDTVDGARTVSRVTLHEGSEATQDSAGAVVLGAGLAGSADIATAVREYGSAGAVALIVKEPLDFDGLVEKAVADTDVALLGMVKDASWLQSASLINEILESGNNGDRTSAADADLFDLANSIAQVLNGPVTIENQSSRILAFSADQAFGDEARKQSVLGHQVPQHYSDRLRSMGYFNKIYGSTLPVFLPGIGPGIRPRVGMRIHAASQILGSIWVILDEEPNELQVKTLVEAAGVAAMSLLRAKLAADSARRLRLGEVITLLSGGTSAKEAAERLGYGRSKANVLAAGFRSGAGASLEAEADVDQLALTLNTYLDQVFPLSVAAAIGGTVYAVIPHTRHQTDDDYVRRIASEFADRSRSEKSVVIGIGATVADVMTLEKSRDEADRALRVLRSTWNSSGRTVARADDVQINSLLLRLSDALADENETASGPLAVLREYDRSHDINLVDTLRAWLDTFGDIPAAASLVHIHVNTFRYRLKKLAGIAGIDLDDPETRFSLMLQLRLFHPTML</sequence>
<dbReference type="Gene3D" id="1.10.10.2840">
    <property type="entry name" value="PucR C-terminal helix-turn-helix domain"/>
    <property type="match status" value="1"/>
</dbReference>
<comment type="similarity">
    <text evidence="1">Belongs to the CdaR family.</text>
</comment>
<dbReference type="InterPro" id="IPR051448">
    <property type="entry name" value="CdaR-like_regulators"/>
</dbReference>
<evidence type="ECO:0000259" key="2">
    <source>
        <dbReference type="Pfam" id="PF13556"/>
    </source>
</evidence>
<dbReference type="InterPro" id="IPR025736">
    <property type="entry name" value="PucR_C-HTH_dom"/>
</dbReference>
<dbReference type="InterPro" id="IPR042070">
    <property type="entry name" value="PucR_C-HTH_sf"/>
</dbReference>
<organism evidence="4 5">
    <name type="scientific">Rhodococcus erythropolis</name>
    <name type="common">Arthrobacter picolinophilus</name>
    <dbReference type="NCBI Taxonomy" id="1833"/>
    <lineage>
        <taxon>Bacteria</taxon>
        <taxon>Bacillati</taxon>
        <taxon>Actinomycetota</taxon>
        <taxon>Actinomycetes</taxon>
        <taxon>Mycobacteriales</taxon>
        <taxon>Nocardiaceae</taxon>
        <taxon>Rhodococcus</taxon>
        <taxon>Rhodococcus erythropolis group</taxon>
    </lineage>
</organism>
<feature type="domain" description="PucR C-terminal helix-turn-helix" evidence="2">
    <location>
        <begin position="471"/>
        <end position="529"/>
    </location>
</feature>
<name>A0A6G9CZI9_RHOER</name>
<gene>
    <name evidence="4" type="ORF">G9444_5222</name>
</gene>
<evidence type="ECO:0000259" key="3">
    <source>
        <dbReference type="Pfam" id="PF17853"/>
    </source>
</evidence>